<dbReference type="InterPro" id="IPR023048">
    <property type="entry name" value="NADH:quinone_OxRdtase_FMN_depd"/>
</dbReference>
<dbReference type="GO" id="GO:0016652">
    <property type="term" value="F:oxidoreductase activity, acting on NAD(P)H as acceptor"/>
    <property type="evidence" value="ECO:0007669"/>
    <property type="project" value="UniProtKB-UniRule"/>
</dbReference>
<dbReference type="HAMAP" id="MF_01216">
    <property type="entry name" value="Azoreductase_type1"/>
    <property type="match status" value="1"/>
</dbReference>
<comment type="catalytic activity">
    <reaction evidence="5">
        <text>N,N-dimethyl-1,4-phenylenediamine + anthranilate + 2 NAD(+) = 2-(4-dimethylaminophenyl)diazenylbenzoate + 2 NADH + 2 H(+)</text>
        <dbReference type="Rhea" id="RHEA:55872"/>
        <dbReference type="ChEBI" id="CHEBI:15378"/>
        <dbReference type="ChEBI" id="CHEBI:15783"/>
        <dbReference type="ChEBI" id="CHEBI:16567"/>
        <dbReference type="ChEBI" id="CHEBI:57540"/>
        <dbReference type="ChEBI" id="CHEBI:57945"/>
        <dbReference type="ChEBI" id="CHEBI:71579"/>
        <dbReference type="EC" id="1.7.1.17"/>
    </reaction>
    <physiologicalReaction direction="right-to-left" evidence="5">
        <dbReference type="Rhea" id="RHEA:55874"/>
    </physiologicalReaction>
</comment>
<comment type="caution">
    <text evidence="6">Lacks conserved residue(s) required for the propagation of feature annotation.</text>
</comment>
<keyword evidence="2 6" id="KW-0288">FMN</keyword>
<evidence type="ECO:0000256" key="1">
    <source>
        <dbReference type="ARBA" id="ARBA00022630"/>
    </source>
</evidence>
<dbReference type="EMBL" id="MKQR01000016">
    <property type="protein sequence ID" value="OLR92436.1"/>
    <property type="molecule type" value="Genomic_DNA"/>
</dbReference>
<organism evidence="8 9">
    <name type="scientific">Actinokineospora bangkokensis</name>
    <dbReference type="NCBI Taxonomy" id="1193682"/>
    <lineage>
        <taxon>Bacteria</taxon>
        <taxon>Bacillati</taxon>
        <taxon>Actinomycetota</taxon>
        <taxon>Actinomycetes</taxon>
        <taxon>Pseudonocardiales</taxon>
        <taxon>Pseudonocardiaceae</taxon>
        <taxon>Actinokineospora</taxon>
    </lineage>
</organism>
<comment type="caution">
    <text evidence="8">The sequence shown here is derived from an EMBL/GenBank/DDBJ whole genome shotgun (WGS) entry which is preliminary data.</text>
</comment>
<comment type="subunit">
    <text evidence="6">Homodimer.</text>
</comment>
<dbReference type="GO" id="GO:0009055">
    <property type="term" value="F:electron transfer activity"/>
    <property type="evidence" value="ECO:0007669"/>
    <property type="project" value="UniProtKB-UniRule"/>
</dbReference>
<comment type="similarity">
    <text evidence="6">Belongs to the azoreductase type 1 family.</text>
</comment>
<evidence type="ECO:0000256" key="4">
    <source>
        <dbReference type="ARBA" id="ARBA00023027"/>
    </source>
</evidence>
<feature type="domain" description="Flavodoxin-like fold" evidence="7">
    <location>
        <begin position="1"/>
        <end position="177"/>
    </location>
</feature>
<dbReference type="InterPro" id="IPR050104">
    <property type="entry name" value="FMN-dep_NADH:Q_OxRdtase_AzoR1"/>
</dbReference>
<dbReference type="Pfam" id="PF02525">
    <property type="entry name" value="Flavodoxin_2"/>
    <property type="match status" value="1"/>
</dbReference>
<gene>
    <name evidence="6" type="primary">azoR</name>
    <name evidence="8" type="ORF">BJP25_20350</name>
</gene>
<evidence type="ECO:0000256" key="3">
    <source>
        <dbReference type="ARBA" id="ARBA00023002"/>
    </source>
</evidence>
<evidence type="ECO:0000313" key="9">
    <source>
        <dbReference type="Proteomes" id="UP000186040"/>
    </source>
</evidence>
<evidence type="ECO:0000256" key="6">
    <source>
        <dbReference type="HAMAP-Rule" id="MF_01216"/>
    </source>
</evidence>
<dbReference type="InterPro" id="IPR003680">
    <property type="entry name" value="Flavodoxin_fold"/>
</dbReference>
<dbReference type="PANTHER" id="PTHR43741">
    <property type="entry name" value="FMN-DEPENDENT NADH-AZOREDUCTASE 1"/>
    <property type="match status" value="1"/>
</dbReference>
<comment type="function">
    <text evidence="6">Also exhibits azoreductase activity. Catalyzes the reductive cleavage of the azo bond in aromatic azo compounds to the corresponding amines.</text>
</comment>
<keyword evidence="9" id="KW-1185">Reference proteome</keyword>
<comment type="cofactor">
    <cofactor evidence="6">
        <name>FMN</name>
        <dbReference type="ChEBI" id="CHEBI:58210"/>
    </cofactor>
    <text evidence="6">Binds 1 FMN per subunit.</text>
</comment>
<comment type="catalytic activity">
    <reaction evidence="6">
        <text>2 a quinone + NADH + H(+) = 2 a 1,4-benzosemiquinone + NAD(+)</text>
        <dbReference type="Rhea" id="RHEA:65952"/>
        <dbReference type="ChEBI" id="CHEBI:15378"/>
        <dbReference type="ChEBI" id="CHEBI:57540"/>
        <dbReference type="ChEBI" id="CHEBI:57945"/>
        <dbReference type="ChEBI" id="CHEBI:132124"/>
        <dbReference type="ChEBI" id="CHEBI:134225"/>
    </reaction>
</comment>
<comment type="function">
    <text evidence="6">Quinone reductase that provides resistance to thiol-specific stress caused by electrophilic quinones.</text>
</comment>
<dbReference type="Proteomes" id="UP000186040">
    <property type="component" value="Unassembled WGS sequence"/>
</dbReference>
<dbReference type="GO" id="GO:0016655">
    <property type="term" value="F:oxidoreductase activity, acting on NAD(P)H, quinone or similar compound as acceptor"/>
    <property type="evidence" value="ECO:0007669"/>
    <property type="project" value="InterPro"/>
</dbReference>
<evidence type="ECO:0000313" key="8">
    <source>
        <dbReference type="EMBL" id="OLR92436.1"/>
    </source>
</evidence>
<dbReference type="SUPFAM" id="SSF52218">
    <property type="entry name" value="Flavoproteins"/>
    <property type="match status" value="1"/>
</dbReference>
<evidence type="ECO:0000256" key="5">
    <source>
        <dbReference type="ARBA" id="ARBA00048542"/>
    </source>
</evidence>
<accession>A0A1Q9LK68</accession>
<dbReference type="STRING" id="1193682.BJP25_20350"/>
<reference evidence="8 9" key="1">
    <citation type="submission" date="2016-10" db="EMBL/GenBank/DDBJ databases">
        <title>The Draft Genome Sequence of Actinokineospora bangkokensis 44EHWT reveals the biosynthetic pathway of antifungal compounds Thailandins with unusual extender unit butylmalonyl-CoA.</title>
        <authorList>
            <person name="Greule A."/>
            <person name="Intra B."/>
            <person name="Flemming S."/>
            <person name="Rommel M.G."/>
            <person name="Panbangred W."/>
            <person name="Bechthold A."/>
        </authorList>
    </citation>
    <scope>NUCLEOTIDE SEQUENCE [LARGE SCALE GENOMIC DNA]</scope>
    <source>
        <strain evidence="8 9">44EHW</strain>
    </source>
</reference>
<keyword evidence="3 6" id="KW-0560">Oxidoreductase</keyword>
<dbReference type="AlphaFoldDB" id="A0A1Q9LK68"/>
<dbReference type="Gene3D" id="3.40.50.360">
    <property type="match status" value="1"/>
</dbReference>
<proteinExistence type="inferred from homology"/>
<dbReference type="InterPro" id="IPR029039">
    <property type="entry name" value="Flavoprotein-like_sf"/>
</dbReference>
<dbReference type="EC" id="1.6.5.-" evidence="6"/>
<dbReference type="EC" id="1.7.1.17" evidence="6"/>
<protein>
    <recommendedName>
        <fullName evidence="6">FMN dependent NADH:quinone oxidoreductase</fullName>
        <ecNumber evidence="6">1.6.5.-</ecNumber>
    </recommendedName>
    <alternativeName>
        <fullName evidence="6">Azo-dye reductase</fullName>
    </alternativeName>
    <alternativeName>
        <fullName evidence="6">FMN-dependent NADH-azo compound oxidoreductase</fullName>
    </alternativeName>
    <alternativeName>
        <fullName evidence="6">FMN-dependent NADH-azoreductase</fullName>
        <ecNumber evidence="6">1.7.1.17</ecNumber>
    </alternativeName>
</protein>
<dbReference type="OrthoDB" id="9805013at2"/>
<sequence>MSLFRIHSSIRQQGSVSRAVADTLESAWREAHPDSTTTERDLVADPLPGDLWTTALSAAYAPEDQRTPAQVDAVAQVTALADEVLAADALVVTAPLYNFGVPQHLKAWIDALILDPRFGPGTTPLTGKQVAIVIARGGGYGEGTPRHGWDHATPYLTRIFADVWGADVTVVAAELTLAETNPAMTDLIPLAKQSEAAAHDLAATTGRTLAQKILATTTA</sequence>
<evidence type="ECO:0000259" key="7">
    <source>
        <dbReference type="Pfam" id="PF02525"/>
    </source>
</evidence>
<keyword evidence="1 6" id="KW-0285">Flavoprotein</keyword>
<dbReference type="GO" id="GO:0010181">
    <property type="term" value="F:FMN binding"/>
    <property type="evidence" value="ECO:0007669"/>
    <property type="project" value="UniProtKB-UniRule"/>
</dbReference>
<dbReference type="PANTHER" id="PTHR43741:SF2">
    <property type="entry name" value="FMN-DEPENDENT NADH:QUINONE OXIDOREDUCTASE"/>
    <property type="match status" value="1"/>
</dbReference>
<keyword evidence="4 6" id="KW-0520">NAD</keyword>
<feature type="binding site" evidence="6">
    <location>
        <position position="9"/>
    </location>
    <ligand>
        <name>FMN</name>
        <dbReference type="ChEBI" id="CHEBI:58210"/>
    </ligand>
</feature>
<name>A0A1Q9LK68_9PSEU</name>
<dbReference type="RefSeq" id="WP_075975579.1">
    <property type="nucleotide sequence ID" value="NZ_MKQR01000016.1"/>
</dbReference>
<evidence type="ECO:0000256" key="2">
    <source>
        <dbReference type="ARBA" id="ARBA00022643"/>
    </source>
</evidence>
<feature type="binding site" evidence="6">
    <location>
        <begin position="15"/>
        <end position="17"/>
    </location>
    <ligand>
        <name>FMN</name>
        <dbReference type="ChEBI" id="CHEBI:58210"/>
    </ligand>
</feature>